<keyword evidence="1" id="KW-0472">Membrane</keyword>
<dbReference type="Proteomes" id="UP000562254">
    <property type="component" value="Unassembled WGS sequence"/>
</dbReference>
<dbReference type="AlphaFoldDB" id="A0A840XXA2"/>
<organism evidence="3 4">
    <name type="scientific">Neoroseomonas alkaliterrae</name>
    <dbReference type="NCBI Taxonomy" id="1452450"/>
    <lineage>
        <taxon>Bacteria</taxon>
        <taxon>Pseudomonadati</taxon>
        <taxon>Pseudomonadota</taxon>
        <taxon>Alphaproteobacteria</taxon>
        <taxon>Acetobacterales</taxon>
        <taxon>Acetobacteraceae</taxon>
        <taxon>Neoroseomonas</taxon>
    </lineage>
</organism>
<accession>A0A840XXA2</accession>
<dbReference type="RefSeq" id="WP_184481761.1">
    <property type="nucleotide sequence ID" value="NZ_JAAEDJ010000203.1"/>
</dbReference>
<protein>
    <submittedName>
        <fullName evidence="3">Putative membrane protein</fullName>
    </submittedName>
</protein>
<gene>
    <name evidence="3" type="ORF">FHS88_000913</name>
</gene>
<evidence type="ECO:0000313" key="4">
    <source>
        <dbReference type="Proteomes" id="UP000562254"/>
    </source>
</evidence>
<keyword evidence="4" id="KW-1185">Reference proteome</keyword>
<evidence type="ECO:0000256" key="1">
    <source>
        <dbReference type="SAM" id="Phobius"/>
    </source>
</evidence>
<feature type="chain" id="PRO_5032867292" evidence="2">
    <location>
        <begin position="23"/>
        <end position="199"/>
    </location>
</feature>
<evidence type="ECO:0000313" key="3">
    <source>
        <dbReference type="EMBL" id="MBB5688797.1"/>
    </source>
</evidence>
<feature type="transmembrane region" description="Helical" evidence="1">
    <location>
        <begin position="125"/>
        <end position="146"/>
    </location>
</feature>
<dbReference type="EMBL" id="JACIJE010000002">
    <property type="protein sequence ID" value="MBB5688797.1"/>
    <property type="molecule type" value="Genomic_DNA"/>
</dbReference>
<keyword evidence="1" id="KW-1133">Transmembrane helix</keyword>
<feature type="transmembrane region" description="Helical" evidence="1">
    <location>
        <begin position="52"/>
        <end position="81"/>
    </location>
</feature>
<reference evidence="3 4" key="1">
    <citation type="submission" date="2020-08" db="EMBL/GenBank/DDBJ databases">
        <title>Genomic Encyclopedia of Type Strains, Phase IV (KMG-IV): sequencing the most valuable type-strain genomes for metagenomic binning, comparative biology and taxonomic classification.</title>
        <authorList>
            <person name="Goeker M."/>
        </authorList>
    </citation>
    <scope>NUCLEOTIDE SEQUENCE [LARGE SCALE GENOMIC DNA]</scope>
    <source>
        <strain evidence="3 4">DSM 25895</strain>
    </source>
</reference>
<sequence length="199" mass="20274">MRLAPRLAVSLPLSGLFVAAHAMGADLAAAVAAAGAAGAVLAPSQRMAGVCLAAGATAAALLAAALTLGTAALLAALPVLGHLGFAWHFGRTLAPGQEALITRYTRADLGEPGPRLAAYTRALTLFWTLAFLGFALVGAAAMAGFGPSPARAAAASIVVSAVLFLAEHALRLRLFPDLPTHPWRTLRAIWRVDVLADAR</sequence>
<comment type="caution">
    <text evidence="3">The sequence shown here is derived from an EMBL/GenBank/DDBJ whole genome shotgun (WGS) entry which is preliminary data.</text>
</comment>
<proteinExistence type="predicted"/>
<keyword evidence="1" id="KW-0812">Transmembrane</keyword>
<evidence type="ECO:0000256" key="2">
    <source>
        <dbReference type="SAM" id="SignalP"/>
    </source>
</evidence>
<feature type="signal peptide" evidence="2">
    <location>
        <begin position="1"/>
        <end position="22"/>
    </location>
</feature>
<keyword evidence="2" id="KW-0732">Signal</keyword>
<name>A0A840XXA2_9PROT</name>